<protein>
    <recommendedName>
        <fullName evidence="1">Ig-like domain-containing protein</fullName>
    </recommendedName>
</protein>
<evidence type="ECO:0000313" key="2">
    <source>
        <dbReference type="EMBL" id="NMO00824.1"/>
    </source>
</evidence>
<reference evidence="2 3" key="1">
    <citation type="submission" date="2020-04" db="EMBL/GenBank/DDBJ databases">
        <title>Gordonia sp. nov. TBRC 11910.</title>
        <authorList>
            <person name="Suriyachadkun C."/>
        </authorList>
    </citation>
    <scope>NUCLEOTIDE SEQUENCE [LARGE SCALE GENOMIC DNA]</scope>
    <source>
        <strain evidence="2 3">TBRC 11910</strain>
    </source>
</reference>
<dbReference type="AlphaFoldDB" id="A0A848KP53"/>
<evidence type="ECO:0000313" key="3">
    <source>
        <dbReference type="Proteomes" id="UP000550729"/>
    </source>
</evidence>
<proteinExistence type="predicted"/>
<evidence type="ECO:0000259" key="1">
    <source>
        <dbReference type="PROSITE" id="PS50835"/>
    </source>
</evidence>
<gene>
    <name evidence="2" type="ORF">HH308_06305</name>
</gene>
<accession>A0A848KP53</accession>
<feature type="domain" description="Ig-like" evidence="1">
    <location>
        <begin position="14"/>
        <end position="126"/>
    </location>
</feature>
<organism evidence="2 3">
    <name type="scientific">Gordonia asplenii</name>
    <dbReference type="NCBI Taxonomy" id="2725283"/>
    <lineage>
        <taxon>Bacteria</taxon>
        <taxon>Bacillati</taxon>
        <taxon>Actinomycetota</taxon>
        <taxon>Actinomycetes</taxon>
        <taxon>Mycobacteriales</taxon>
        <taxon>Gordoniaceae</taxon>
        <taxon>Gordonia</taxon>
    </lineage>
</organism>
<dbReference type="EMBL" id="JABBNB010000005">
    <property type="protein sequence ID" value="NMO00824.1"/>
    <property type="molecule type" value="Genomic_DNA"/>
</dbReference>
<dbReference type="PROSITE" id="PS50835">
    <property type="entry name" value="IG_LIKE"/>
    <property type="match status" value="1"/>
</dbReference>
<keyword evidence="3" id="KW-1185">Reference proteome</keyword>
<dbReference type="Proteomes" id="UP000550729">
    <property type="component" value="Unassembled WGS sequence"/>
</dbReference>
<dbReference type="InterPro" id="IPR007110">
    <property type="entry name" value="Ig-like_dom"/>
</dbReference>
<comment type="caution">
    <text evidence="2">The sequence shown here is derived from an EMBL/GenBank/DDBJ whole genome shotgun (WGS) entry which is preliminary data.</text>
</comment>
<dbReference type="RefSeq" id="WP_170193330.1">
    <property type="nucleotide sequence ID" value="NZ_JABBNB010000005.1"/>
</dbReference>
<sequence>MMPAARYKAGAARPSFARQRIIKSGTYTAVGGSTMTQVTGTWVSDVTAPCTVSGASMVIVGNKADATIEWNCPGTGTGIQFKKNGTVIAGGASAARTGSKSGISVAAGDLITCEIQMAFFPNSTLTDGGWYEFR</sequence>
<name>A0A848KP53_9ACTN</name>